<reference evidence="2 3" key="1">
    <citation type="journal article" date="2018" name="Nat. Ecol. Evol.">
        <title>Pezizomycetes genomes reveal the molecular basis of ectomycorrhizal truffle lifestyle.</title>
        <authorList>
            <person name="Murat C."/>
            <person name="Payen T."/>
            <person name="Noel B."/>
            <person name="Kuo A."/>
            <person name="Morin E."/>
            <person name="Chen J."/>
            <person name="Kohler A."/>
            <person name="Krizsan K."/>
            <person name="Balestrini R."/>
            <person name="Da Silva C."/>
            <person name="Montanini B."/>
            <person name="Hainaut M."/>
            <person name="Levati E."/>
            <person name="Barry K.W."/>
            <person name="Belfiori B."/>
            <person name="Cichocki N."/>
            <person name="Clum A."/>
            <person name="Dockter R.B."/>
            <person name="Fauchery L."/>
            <person name="Guy J."/>
            <person name="Iotti M."/>
            <person name="Le Tacon F."/>
            <person name="Lindquist E.A."/>
            <person name="Lipzen A."/>
            <person name="Malagnac F."/>
            <person name="Mello A."/>
            <person name="Molinier V."/>
            <person name="Miyauchi S."/>
            <person name="Poulain J."/>
            <person name="Riccioni C."/>
            <person name="Rubini A."/>
            <person name="Sitrit Y."/>
            <person name="Splivallo R."/>
            <person name="Traeger S."/>
            <person name="Wang M."/>
            <person name="Zifcakova L."/>
            <person name="Wipf D."/>
            <person name="Zambonelli A."/>
            <person name="Paolocci F."/>
            <person name="Nowrousian M."/>
            <person name="Ottonello S."/>
            <person name="Baldrian P."/>
            <person name="Spatafora J.W."/>
            <person name="Henrissat B."/>
            <person name="Nagy L.G."/>
            <person name="Aury J.M."/>
            <person name="Wincker P."/>
            <person name="Grigoriev I.V."/>
            <person name="Bonfante P."/>
            <person name="Martin F.M."/>
        </authorList>
    </citation>
    <scope>NUCLEOTIDE SEQUENCE [LARGE SCALE GENOMIC DNA]</scope>
    <source>
        <strain evidence="2 3">RN42</strain>
    </source>
</reference>
<keyword evidence="3" id="KW-1185">Reference proteome</keyword>
<feature type="signal peptide" evidence="1">
    <location>
        <begin position="1"/>
        <end position="21"/>
    </location>
</feature>
<organism evidence="2 3">
    <name type="scientific">Ascobolus immersus RN42</name>
    <dbReference type="NCBI Taxonomy" id="1160509"/>
    <lineage>
        <taxon>Eukaryota</taxon>
        <taxon>Fungi</taxon>
        <taxon>Dikarya</taxon>
        <taxon>Ascomycota</taxon>
        <taxon>Pezizomycotina</taxon>
        <taxon>Pezizomycetes</taxon>
        <taxon>Pezizales</taxon>
        <taxon>Ascobolaceae</taxon>
        <taxon>Ascobolus</taxon>
    </lineage>
</organism>
<dbReference type="AlphaFoldDB" id="A0A3N4IHK4"/>
<keyword evidence="1" id="KW-0732">Signal</keyword>
<sequence length="241" mass="25770">MLAFSLFSTITFLLQIILAIAVPTPINSHIDGRGDLHLSEVTHTTSTTNPAGPGVECLSYILASSVNPEHSQRSSDCTSKTLEPYQSLSQGDAGIITCTTNDYSPLASDIINAVIRLTDISRDNMSCGDFSPPGQSCTAVELWNTAAVGYCRANWEAREGVGCVMLGWFVWELVRLCAVLDGVGESRAAGWLASGLAAITGRICLDVAISNMDNAIIWPSAFLGSFLRTSFRTHFMGCPQG</sequence>
<evidence type="ECO:0000256" key="1">
    <source>
        <dbReference type="SAM" id="SignalP"/>
    </source>
</evidence>
<evidence type="ECO:0000313" key="3">
    <source>
        <dbReference type="Proteomes" id="UP000275078"/>
    </source>
</evidence>
<evidence type="ECO:0000313" key="2">
    <source>
        <dbReference type="EMBL" id="RPA85625.1"/>
    </source>
</evidence>
<name>A0A3N4IHK4_ASCIM</name>
<protein>
    <submittedName>
        <fullName evidence="2">Uncharacterized protein</fullName>
    </submittedName>
</protein>
<proteinExistence type="predicted"/>
<dbReference type="Proteomes" id="UP000275078">
    <property type="component" value="Unassembled WGS sequence"/>
</dbReference>
<accession>A0A3N4IHK4</accession>
<dbReference type="EMBL" id="ML119653">
    <property type="protein sequence ID" value="RPA85625.1"/>
    <property type="molecule type" value="Genomic_DNA"/>
</dbReference>
<feature type="chain" id="PRO_5018169236" evidence="1">
    <location>
        <begin position="22"/>
        <end position="241"/>
    </location>
</feature>
<gene>
    <name evidence="2" type="ORF">BJ508DRAFT_302878</name>
</gene>